<protein>
    <submittedName>
        <fullName evidence="1">Uncharacterized protein</fullName>
    </submittedName>
</protein>
<sequence>MWRPLRRASVFLRQRARECTVTGFLMIRPSFTSLRICWRELALAISLVSLGSSHTFFLPQRRTLDASRF</sequence>
<evidence type="ECO:0000313" key="1">
    <source>
        <dbReference type="EMBL" id="JAI03500.1"/>
    </source>
</evidence>
<accession>A0A0E9XLF9</accession>
<reference evidence="1" key="1">
    <citation type="submission" date="2014-11" db="EMBL/GenBank/DDBJ databases">
        <authorList>
            <person name="Amaro Gonzalez C."/>
        </authorList>
    </citation>
    <scope>NUCLEOTIDE SEQUENCE</scope>
</reference>
<reference evidence="1" key="2">
    <citation type="journal article" date="2015" name="Fish Shellfish Immunol.">
        <title>Early steps in the European eel (Anguilla anguilla)-Vibrio vulnificus interaction in the gills: Role of the RtxA13 toxin.</title>
        <authorList>
            <person name="Callol A."/>
            <person name="Pajuelo D."/>
            <person name="Ebbesson L."/>
            <person name="Teles M."/>
            <person name="MacKenzie S."/>
            <person name="Amaro C."/>
        </authorList>
    </citation>
    <scope>NUCLEOTIDE SEQUENCE</scope>
</reference>
<name>A0A0E9XLF9_ANGAN</name>
<dbReference type="AlphaFoldDB" id="A0A0E9XLF9"/>
<organism evidence="1">
    <name type="scientific">Anguilla anguilla</name>
    <name type="common">European freshwater eel</name>
    <name type="synonym">Muraena anguilla</name>
    <dbReference type="NCBI Taxonomy" id="7936"/>
    <lineage>
        <taxon>Eukaryota</taxon>
        <taxon>Metazoa</taxon>
        <taxon>Chordata</taxon>
        <taxon>Craniata</taxon>
        <taxon>Vertebrata</taxon>
        <taxon>Euteleostomi</taxon>
        <taxon>Actinopterygii</taxon>
        <taxon>Neopterygii</taxon>
        <taxon>Teleostei</taxon>
        <taxon>Anguilliformes</taxon>
        <taxon>Anguillidae</taxon>
        <taxon>Anguilla</taxon>
    </lineage>
</organism>
<dbReference type="EMBL" id="GBXM01005078">
    <property type="protein sequence ID" value="JAI03500.1"/>
    <property type="molecule type" value="Transcribed_RNA"/>
</dbReference>
<proteinExistence type="predicted"/>